<sequence>MPTVGQVSITLFRRRPVEPLAPVERPDVRQYRYLLRTADLASLETLHREAIATLDPLIRAHILRTAQDRLLSGRELTVDDVAGLAHLVAAGEARTPGILVSALTDAALERLAHRVISRPAALPLLEGHEDWDGLDPDPALRRQLPG</sequence>
<keyword evidence="2" id="KW-1185">Reference proteome</keyword>
<proteinExistence type="predicted"/>
<reference evidence="1 2" key="1">
    <citation type="journal article" date="2019" name="Environ. Microbiol.">
        <title>Species interactions and distinct microbial communities in high Arctic permafrost affected cryosols are associated with the CH4 and CO2 gas fluxes.</title>
        <authorList>
            <person name="Altshuler I."/>
            <person name="Hamel J."/>
            <person name="Turney S."/>
            <person name="Magnuson E."/>
            <person name="Levesque R."/>
            <person name="Greer C."/>
            <person name="Whyte L.G."/>
        </authorList>
    </citation>
    <scope>NUCLEOTIDE SEQUENCE [LARGE SCALE GENOMIC DNA]</scope>
    <source>
        <strain evidence="1 2">S9.3A</strain>
    </source>
</reference>
<evidence type="ECO:0000313" key="1">
    <source>
        <dbReference type="EMBL" id="TPG16874.1"/>
    </source>
</evidence>
<dbReference type="EMBL" id="RCZM01000003">
    <property type="protein sequence ID" value="TPG16874.1"/>
    <property type="molecule type" value="Genomic_DNA"/>
</dbReference>
<name>A0A502CW30_9MICO</name>
<dbReference type="Proteomes" id="UP000317722">
    <property type="component" value="Unassembled WGS sequence"/>
</dbReference>
<evidence type="ECO:0000313" key="2">
    <source>
        <dbReference type="Proteomes" id="UP000317722"/>
    </source>
</evidence>
<organism evidence="1 2">
    <name type="scientific">Pedococcus bigeumensis</name>
    <dbReference type="NCBI Taxonomy" id="433644"/>
    <lineage>
        <taxon>Bacteria</taxon>
        <taxon>Bacillati</taxon>
        <taxon>Actinomycetota</taxon>
        <taxon>Actinomycetes</taxon>
        <taxon>Micrococcales</taxon>
        <taxon>Intrasporangiaceae</taxon>
        <taxon>Pedococcus</taxon>
    </lineage>
</organism>
<gene>
    <name evidence="1" type="ORF">EAH86_08750</name>
</gene>
<dbReference type="AlphaFoldDB" id="A0A502CW30"/>
<comment type="caution">
    <text evidence="1">The sequence shown here is derived from an EMBL/GenBank/DDBJ whole genome shotgun (WGS) entry which is preliminary data.</text>
</comment>
<protein>
    <submittedName>
        <fullName evidence="1">Uncharacterized protein</fullName>
    </submittedName>
</protein>
<accession>A0A502CW30</accession>